<comment type="caution">
    <text evidence="3">The sequence shown here is derived from an EMBL/GenBank/DDBJ whole genome shotgun (WGS) entry which is preliminary data.</text>
</comment>
<accession>A0A956NHD4</accession>
<reference evidence="3" key="2">
    <citation type="journal article" date="2021" name="Microbiome">
        <title>Successional dynamics and alternative stable states in a saline activated sludge microbial community over 9 years.</title>
        <authorList>
            <person name="Wang Y."/>
            <person name="Ye J."/>
            <person name="Ju F."/>
            <person name="Liu L."/>
            <person name="Boyd J.A."/>
            <person name="Deng Y."/>
            <person name="Parks D.H."/>
            <person name="Jiang X."/>
            <person name="Yin X."/>
            <person name="Woodcroft B.J."/>
            <person name="Tyson G.W."/>
            <person name="Hugenholtz P."/>
            <person name="Polz M.F."/>
            <person name="Zhang T."/>
        </authorList>
    </citation>
    <scope>NUCLEOTIDE SEQUENCE</scope>
    <source>
        <strain evidence="3">HKST-UBA02</strain>
    </source>
</reference>
<proteinExistence type="predicted"/>
<keyword evidence="2" id="KW-1133">Transmembrane helix</keyword>
<protein>
    <recommendedName>
        <fullName evidence="5">Capsule assembly Wzi family protein</fullName>
    </recommendedName>
</protein>
<sequence>MGRRGLLGQPVGLVPSGVVVGAFATLLAIHFSTVAGTAWAQDSGPLGPEWTDPSDPTHEDLRTLAAQGVLPLRVLTSSDLLRSRIAGWRVGSPSGAENHVGVAVRRIEREFAEELALDTPLDTTLVSPLDPLIDRPLGTTRLRLRPYVWFEGRWRGGSDATWGDHPRVGIRGSLHLTPNLSLNQDMFAGRVKDGRALGDALVNHTDFLLFVESVDLTWTRGDHYLRVGRFRHDWGPGRNGNLLLSGVAPPMDQVHYGLTFGPFSFYSSSGPVNRTAEKNVAIHRLEWTPHPRFVLGLSEGATFPGSPFDPLYLLGIVPYSVLDRMHAQDVYQEDDALSVRNNVLAQIDATARVGTGLLWAELLLDDVGTEDSSYPSRLGFSAGAESVLETDGALWSAGIEAAKVYDYVYSVSYEDSDWAHQGEPIGWPLGPDSESLHAFVSWQPSIEWRLQAEGVVSRHGEGRIGDPWYPSEDPRSTDNDSDPSSLRGVVERRTVGALAVTYEPTGELRIEVRASHIAIDNQGNLDGVDEDDDRIELSVRWHR</sequence>
<evidence type="ECO:0000313" key="3">
    <source>
        <dbReference type="EMBL" id="MCA9756959.1"/>
    </source>
</evidence>
<evidence type="ECO:0000256" key="1">
    <source>
        <dbReference type="SAM" id="MobiDB-lite"/>
    </source>
</evidence>
<dbReference type="Proteomes" id="UP000739538">
    <property type="component" value="Unassembled WGS sequence"/>
</dbReference>
<gene>
    <name evidence="3" type="ORF">KDA27_14235</name>
</gene>
<dbReference type="InterPro" id="IPR026950">
    <property type="entry name" value="Caps_assemb_Wzi"/>
</dbReference>
<evidence type="ECO:0000313" key="4">
    <source>
        <dbReference type="Proteomes" id="UP000739538"/>
    </source>
</evidence>
<organism evidence="3 4">
    <name type="scientific">Eiseniibacteriota bacterium</name>
    <dbReference type="NCBI Taxonomy" id="2212470"/>
    <lineage>
        <taxon>Bacteria</taxon>
        <taxon>Candidatus Eiseniibacteriota</taxon>
    </lineage>
</organism>
<keyword evidence="2" id="KW-0472">Membrane</keyword>
<dbReference type="InterPro" id="IPR038636">
    <property type="entry name" value="Wzi_sf"/>
</dbReference>
<feature type="region of interest" description="Disordered" evidence="1">
    <location>
        <begin position="460"/>
        <end position="487"/>
    </location>
</feature>
<name>A0A956NHD4_UNCEI</name>
<reference evidence="3" key="1">
    <citation type="submission" date="2020-04" db="EMBL/GenBank/DDBJ databases">
        <authorList>
            <person name="Zhang T."/>
        </authorList>
    </citation>
    <scope>NUCLEOTIDE SEQUENCE</scope>
    <source>
        <strain evidence="3">HKST-UBA02</strain>
    </source>
</reference>
<dbReference type="AlphaFoldDB" id="A0A956NHD4"/>
<evidence type="ECO:0000256" key="2">
    <source>
        <dbReference type="SAM" id="Phobius"/>
    </source>
</evidence>
<evidence type="ECO:0008006" key="5">
    <source>
        <dbReference type="Google" id="ProtNLM"/>
    </source>
</evidence>
<dbReference type="Gene3D" id="2.40.160.130">
    <property type="entry name" value="Capsule assembly protein Wzi"/>
    <property type="match status" value="1"/>
</dbReference>
<keyword evidence="2" id="KW-0812">Transmembrane</keyword>
<feature type="transmembrane region" description="Helical" evidence="2">
    <location>
        <begin position="12"/>
        <end position="31"/>
    </location>
</feature>
<dbReference type="Pfam" id="PF14052">
    <property type="entry name" value="Caps_assemb_Wzi"/>
    <property type="match status" value="1"/>
</dbReference>
<dbReference type="EMBL" id="JAGQHS010000074">
    <property type="protein sequence ID" value="MCA9756959.1"/>
    <property type="molecule type" value="Genomic_DNA"/>
</dbReference>